<keyword evidence="2" id="KW-0813">Transport</keyword>
<gene>
    <name evidence="10" type="ORF">CSSPJE1EN1_LOCUS5463</name>
</gene>
<evidence type="ECO:0000256" key="7">
    <source>
        <dbReference type="SAM" id="MobiDB-lite"/>
    </source>
</evidence>
<evidence type="ECO:0000256" key="4">
    <source>
        <dbReference type="ARBA" id="ARBA00022970"/>
    </source>
</evidence>
<evidence type="ECO:0000256" key="6">
    <source>
        <dbReference type="ARBA" id="ARBA00023136"/>
    </source>
</evidence>
<keyword evidence="3 8" id="KW-0812">Transmembrane</keyword>
<evidence type="ECO:0000259" key="9">
    <source>
        <dbReference type="Pfam" id="PF01490"/>
    </source>
</evidence>
<keyword evidence="11" id="KW-1185">Reference proteome</keyword>
<feature type="transmembrane region" description="Helical" evidence="8">
    <location>
        <begin position="354"/>
        <end position="379"/>
    </location>
</feature>
<organism evidence="10 11">
    <name type="scientific">Sphagnum jensenii</name>
    <dbReference type="NCBI Taxonomy" id="128206"/>
    <lineage>
        <taxon>Eukaryota</taxon>
        <taxon>Viridiplantae</taxon>
        <taxon>Streptophyta</taxon>
        <taxon>Embryophyta</taxon>
        <taxon>Bryophyta</taxon>
        <taxon>Sphagnophytina</taxon>
        <taxon>Sphagnopsida</taxon>
        <taxon>Sphagnales</taxon>
        <taxon>Sphagnaceae</taxon>
        <taxon>Sphagnum</taxon>
    </lineage>
</organism>
<evidence type="ECO:0000313" key="11">
    <source>
        <dbReference type="Proteomes" id="UP001497444"/>
    </source>
</evidence>
<evidence type="ECO:0000256" key="5">
    <source>
        <dbReference type="ARBA" id="ARBA00022989"/>
    </source>
</evidence>
<feature type="transmembrane region" description="Helical" evidence="8">
    <location>
        <begin position="399"/>
        <end position="419"/>
    </location>
</feature>
<feature type="transmembrane region" description="Helical" evidence="8">
    <location>
        <begin position="202"/>
        <end position="223"/>
    </location>
</feature>
<feature type="domain" description="Amino acid transporter transmembrane" evidence="9">
    <location>
        <begin position="85"/>
        <end position="485"/>
    </location>
</feature>
<feature type="transmembrane region" description="Helical" evidence="8">
    <location>
        <begin position="425"/>
        <end position="447"/>
    </location>
</feature>
<evidence type="ECO:0000256" key="2">
    <source>
        <dbReference type="ARBA" id="ARBA00022448"/>
    </source>
</evidence>
<protein>
    <recommendedName>
        <fullName evidence="9">Amino acid transporter transmembrane domain-containing protein</fullName>
    </recommendedName>
</protein>
<feature type="transmembrane region" description="Helical" evidence="8">
    <location>
        <begin position="171"/>
        <end position="196"/>
    </location>
</feature>
<comment type="subcellular location">
    <subcellularLocation>
        <location evidence="1">Membrane</location>
    </subcellularLocation>
</comment>
<evidence type="ECO:0000256" key="1">
    <source>
        <dbReference type="ARBA" id="ARBA00004370"/>
    </source>
</evidence>
<dbReference type="PANTHER" id="PTHR48017">
    <property type="entry name" value="OS05G0424000 PROTEIN-RELATED"/>
    <property type="match status" value="1"/>
</dbReference>
<evidence type="ECO:0000313" key="10">
    <source>
        <dbReference type="EMBL" id="CAK9259985.1"/>
    </source>
</evidence>
<dbReference type="Pfam" id="PF01490">
    <property type="entry name" value="Aa_trans"/>
    <property type="match status" value="1"/>
</dbReference>
<accession>A0ABP0VZR7</accession>
<keyword evidence="6 8" id="KW-0472">Membrane</keyword>
<keyword evidence="5 8" id="KW-1133">Transmembrane helix</keyword>
<dbReference type="EMBL" id="OZ020107">
    <property type="protein sequence ID" value="CAK9259985.1"/>
    <property type="molecule type" value="Genomic_DNA"/>
</dbReference>
<feature type="transmembrane region" description="Helical" evidence="8">
    <location>
        <begin position="459"/>
        <end position="485"/>
    </location>
</feature>
<keyword evidence="4" id="KW-0029">Amino-acid transport</keyword>
<proteinExistence type="predicted"/>
<dbReference type="InterPro" id="IPR013057">
    <property type="entry name" value="AA_transpt_TM"/>
</dbReference>
<evidence type="ECO:0000256" key="8">
    <source>
        <dbReference type="SAM" id="Phobius"/>
    </source>
</evidence>
<feature type="region of interest" description="Disordered" evidence="7">
    <location>
        <begin position="1"/>
        <end position="21"/>
    </location>
</feature>
<evidence type="ECO:0000256" key="3">
    <source>
        <dbReference type="ARBA" id="ARBA00022692"/>
    </source>
</evidence>
<feature type="transmembrane region" description="Helical" evidence="8">
    <location>
        <begin position="235"/>
        <end position="253"/>
    </location>
</feature>
<sequence>MAMSNGGIENHNGKDDTNHLVQRGIGNSASQLTHLDPELADRNHHVENSNSNTPDIRPSRETVHHIGKGNAANPNFLLAPACFHTWWEVGFHLIAAFDSSYVLGYPGLVMAYLGWIAGPICVGAFYVGSFYNNYLLATLHETGGKRHIRSRDLAGHILGPLMYKATWILQFLILSISVVGSIILCGESLQGIWVAYSHNSSAITLPIWVVISGGTYGLFAFFVPTLHSLRLHTAASIFLSLIFICIAVGTSFNDGFRAAAPRDYSLLGTKADVSFRSIGSLATIAFAFNSNILPEMQAVVRQPAVRNMHKALVMQFTLGTFPIILVMMTAYWAYGNTVNPYLLNSTSGPRPWVALANVMAFLQMIVSIHVYALPMYEFVDTFFGRNYCDKRDWSAHSTLIRFLTRGTFIAIATFFGALLPFFGDFVALTGAISVFPLNFGLVHLMYLKVNGKNFTLYQVAWHWVMIGLAVILTVATATASVRQIISDATTYRVFSNT</sequence>
<name>A0ABP0VZR7_9BRYO</name>
<dbReference type="Proteomes" id="UP001497444">
    <property type="component" value="Chromosome 12"/>
</dbReference>
<feature type="transmembrane region" description="Helical" evidence="8">
    <location>
        <begin position="109"/>
        <end position="131"/>
    </location>
</feature>
<reference evidence="10" key="1">
    <citation type="submission" date="2024-02" db="EMBL/GenBank/DDBJ databases">
        <authorList>
            <consortium name="ELIXIR-Norway"/>
            <consortium name="Elixir Norway"/>
        </authorList>
    </citation>
    <scope>NUCLEOTIDE SEQUENCE</scope>
</reference>
<feature type="transmembrane region" description="Helical" evidence="8">
    <location>
        <begin position="312"/>
        <end position="334"/>
    </location>
</feature>